<feature type="region of interest" description="Disordered" evidence="2">
    <location>
        <begin position="637"/>
        <end position="703"/>
    </location>
</feature>
<feature type="compositionally biased region" description="Basic and acidic residues" evidence="2">
    <location>
        <begin position="837"/>
        <end position="849"/>
    </location>
</feature>
<dbReference type="FunCoup" id="A0A165JWR1">
    <property type="interactions" value="32"/>
</dbReference>
<evidence type="ECO:0000259" key="3">
    <source>
        <dbReference type="PROSITE" id="PS50172"/>
    </source>
</evidence>
<feature type="compositionally biased region" description="Basic residues" evidence="2">
    <location>
        <begin position="746"/>
        <end position="756"/>
    </location>
</feature>
<evidence type="ECO:0000313" key="5">
    <source>
        <dbReference type="Proteomes" id="UP000076632"/>
    </source>
</evidence>
<dbReference type="STRING" id="1328760.A0A165JWR1"/>
<dbReference type="AlphaFoldDB" id="A0A165JWR1"/>
<dbReference type="Proteomes" id="UP000076632">
    <property type="component" value="Unassembled WGS sequence"/>
</dbReference>
<dbReference type="Pfam" id="PF12738">
    <property type="entry name" value="PTCB-BRCT"/>
    <property type="match status" value="3"/>
</dbReference>
<dbReference type="GO" id="GO:0007095">
    <property type="term" value="P:mitotic G2 DNA damage checkpoint signaling"/>
    <property type="evidence" value="ECO:0007669"/>
    <property type="project" value="TreeGrafter"/>
</dbReference>
<dbReference type="CDD" id="cd17723">
    <property type="entry name" value="BRCT_Rad4_rpt4"/>
    <property type="match status" value="1"/>
</dbReference>
<dbReference type="OrthoDB" id="251770at2759"/>
<dbReference type="SMART" id="SM00292">
    <property type="entry name" value="BRCT"/>
    <property type="match status" value="4"/>
</dbReference>
<feature type="region of interest" description="Disordered" evidence="2">
    <location>
        <begin position="291"/>
        <end position="325"/>
    </location>
</feature>
<proteinExistence type="predicted"/>
<dbReference type="RefSeq" id="XP_018192275.1">
    <property type="nucleotide sequence ID" value="XM_018335736.1"/>
</dbReference>
<sequence>MLEDEEQTTSQLPLLGVIMCCTSITPERRTELAAMATEMGAVHKLDLTADVTHLIVGDTETPKYRYVAKERPDVQALSPSFVEAVRETWLEGGETDVKALEEEHKLPSFEGLRICLTGFNILEERQALIDAIINNGAAYHGDLTKAVTHLIAYTPEGKKYQYATEWGLRVVAREWLSDSLERGMRLDENLYHPLIPEAARGEGAWVREPKSPFNAKKRVRRDAGEMALEPGRRKLRRTASTKLGSQNEGIWNDIVGAAAPVKEVVKNEWEEDDPSPLPDGRTLSFGRASFRSDAVDPEPPKTIASRSFPTISGGQGEQVQSPGGTDSGMLHGLRFCIHGFNQRKAAILTDHLHSHDAHIVPNLNGISSQSREDALNSYLMIPHDMESSDIPRFPESVCAPMTVTEWWLERCLYRKCRVDPLTDVMSKPFPSFPILGFEKLAICSTAFSGTDLMHVAKASRQLGAQYDEFLTPKASVLVCNSSLSNKEKLRHALEWDIPAVRAEWLYDSIAQAQVEPFEKYLIVSNESRVRVLERSKSLSGSAPHERNSLGRSKSFSAREVKQPHTSSAIPQQDSHNRSVGRSLQKSASIGMPVDTAFKATTTKASSTIRVHSLLRHHETTTLPRPQEPLQDIGLAVNSRKKRSSQSPVPDAQTVPEGAKSFDSAAKDESFSDELRNPQITTAENPKNSSKSKSFASSTSNHSFSQDLKNSLASLLAMKRTASVPPSENVSEDNSAAAPKVDDPSKAPRRLQKRRLFGRAPSNLSSLLSNSFSRSESADLTTSGNADPAVSGSESAPPGTSANTADSRPTSAGSLSLPPEDFDNEDHPPLPSQAVSYDDPHVQAQREKMVRKMSGKSGEPVDEDDSLLVAERQKRRPRESIGVVQDLRENGRGRVTRQRRQPGF</sequence>
<dbReference type="PANTHER" id="PTHR13561:SF20">
    <property type="entry name" value="DNA TOPOISOMERASE 2-BINDING PROTEIN 1"/>
    <property type="match status" value="1"/>
</dbReference>
<protein>
    <recommendedName>
        <fullName evidence="3">BRCT domain-containing protein</fullName>
    </recommendedName>
</protein>
<feature type="compositionally biased region" description="Polar residues" evidence="2">
    <location>
        <begin position="791"/>
        <end position="813"/>
    </location>
</feature>
<evidence type="ECO:0000256" key="1">
    <source>
        <dbReference type="ARBA" id="ARBA00022737"/>
    </source>
</evidence>
<gene>
    <name evidence="4" type="ORF">L228DRAFT_279888</name>
</gene>
<keyword evidence="1" id="KW-0677">Repeat</keyword>
<dbReference type="PANTHER" id="PTHR13561">
    <property type="entry name" value="DNA REPLICATION REGULATOR DPB11-RELATED"/>
    <property type="match status" value="1"/>
</dbReference>
<evidence type="ECO:0000313" key="4">
    <source>
        <dbReference type="EMBL" id="KZF26720.1"/>
    </source>
</evidence>
<dbReference type="Gene3D" id="3.40.50.10190">
    <property type="entry name" value="BRCT domain"/>
    <property type="match status" value="4"/>
</dbReference>
<dbReference type="GO" id="GO:0006270">
    <property type="term" value="P:DNA replication initiation"/>
    <property type="evidence" value="ECO:0007669"/>
    <property type="project" value="TreeGrafter"/>
</dbReference>
<name>A0A165JWR1_XYLHT</name>
<feature type="compositionally biased region" description="Polar residues" evidence="2">
    <location>
        <begin position="723"/>
        <end position="733"/>
    </location>
</feature>
<dbReference type="CDD" id="cd18433">
    <property type="entry name" value="BRCT_Rad4_rpt3"/>
    <property type="match status" value="1"/>
</dbReference>
<dbReference type="PROSITE" id="PS50172">
    <property type="entry name" value="BRCT"/>
    <property type="match status" value="3"/>
</dbReference>
<evidence type="ECO:0000256" key="2">
    <source>
        <dbReference type="SAM" id="MobiDB-lite"/>
    </source>
</evidence>
<dbReference type="InterPro" id="IPR036420">
    <property type="entry name" value="BRCT_dom_sf"/>
</dbReference>
<feature type="region of interest" description="Disordered" evidence="2">
    <location>
        <begin position="721"/>
        <end position="903"/>
    </location>
</feature>
<organism evidence="4 5">
    <name type="scientific">Xylona heveae (strain CBS 132557 / TC161)</name>
    <dbReference type="NCBI Taxonomy" id="1328760"/>
    <lineage>
        <taxon>Eukaryota</taxon>
        <taxon>Fungi</taxon>
        <taxon>Dikarya</taxon>
        <taxon>Ascomycota</taxon>
        <taxon>Pezizomycotina</taxon>
        <taxon>Xylonomycetes</taxon>
        <taxon>Xylonales</taxon>
        <taxon>Xylonaceae</taxon>
        <taxon>Xylona</taxon>
    </lineage>
</organism>
<dbReference type="InterPro" id="IPR001357">
    <property type="entry name" value="BRCT_dom"/>
</dbReference>
<feature type="domain" description="BRCT" evidence="3">
    <location>
        <begin position="104"/>
        <end position="193"/>
    </location>
</feature>
<feature type="compositionally biased region" description="Basic and acidic residues" evidence="2">
    <location>
        <begin position="664"/>
        <end position="675"/>
    </location>
</feature>
<feature type="compositionally biased region" description="Low complexity" evidence="2">
    <location>
        <begin position="761"/>
        <end position="774"/>
    </location>
</feature>
<dbReference type="InParanoid" id="A0A165JWR1"/>
<dbReference type="OMA" id="LKPRGFE"/>
<dbReference type="CDD" id="cd17731">
    <property type="entry name" value="BRCT_TopBP1_rpt2_like"/>
    <property type="match status" value="1"/>
</dbReference>
<dbReference type="SUPFAM" id="SSF52113">
    <property type="entry name" value="BRCT domain"/>
    <property type="match status" value="3"/>
</dbReference>
<keyword evidence="5" id="KW-1185">Reference proteome</keyword>
<feature type="compositionally biased region" description="Low complexity" evidence="2">
    <location>
        <begin position="686"/>
        <end position="703"/>
    </location>
</feature>
<feature type="compositionally biased region" description="Polar residues" evidence="2">
    <location>
        <begin position="563"/>
        <end position="587"/>
    </location>
</feature>
<feature type="domain" description="BRCT" evidence="3">
    <location>
        <begin position="9"/>
        <end position="90"/>
    </location>
</feature>
<dbReference type="GeneID" id="28900873"/>
<feature type="compositionally biased region" description="Basic residues" evidence="2">
    <location>
        <begin position="893"/>
        <end position="903"/>
    </location>
</feature>
<reference evidence="4 5" key="1">
    <citation type="journal article" date="2016" name="Fungal Biol.">
        <title>The genome of Xylona heveae provides a window into fungal endophytism.</title>
        <authorList>
            <person name="Gazis R."/>
            <person name="Kuo A."/>
            <person name="Riley R."/>
            <person name="LaButti K."/>
            <person name="Lipzen A."/>
            <person name="Lin J."/>
            <person name="Amirebrahimi M."/>
            <person name="Hesse C.N."/>
            <person name="Spatafora J.W."/>
            <person name="Henrissat B."/>
            <person name="Hainaut M."/>
            <person name="Grigoriev I.V."/>
            <person name="Hibbett D.S."/>
        </authorList>
    </citation>
    <scope>NUCLEOTIDE SEQUENCE [LARGE SCALE GENOMIC DNA]</scope>
    <source>
        <strain evidence="4 5">TC161</strain>
    </source>
</reference>
<dbReference type="GO" id="GO:0033314">
    <property type="term" value="P:mitotic DNA replication checkpoint signaling"/>
    <property type="evidence" value="ECO:0007669"/>
    <property type="project" value="TreeGrafter"/>
</dbReference>
<dbReference type="InterPro" id="IPR059215">
    <property type="entry name" value="BRCT2_TopBP1-like"/>
</dbReference>
<dbReference type="EMBL" id="KV407454">
    <property type="protein sequence ID" value="KZF26720.1"/>
    <property type="molecule type" value="Genomic_DNA"/>
</dbReference>
<feature type="region of interest" description="Disordered" evidence="2">
    <location>
        <begin position="534"/>
        <end position="587"/>
    </location>
</feature>
<accession>A0A165JWR1</accession>
<feature type="domain" description="BRCT" evidence="3">
    <location>
        <begin position="424"/>
        <end position="522"/>
    </location>
</feature>
<feature type="compositionally biased region" description="Polar residues" evidence="2">
    <location>
        <begin position="304"/>
        <end position="324"/>
    </location>
</feature>